<sequence>MVTCCEPKAKFNDQGTCYESKDYWNDQVISYESKEYRTDEVIERPASPMIAASQPQPYWNAIHRPMEVYIVKVTAEINGDGESFDTIAQMEATCNVCYHFIQEADHISVLKTKCICRLNKCDVCSQIIKYIPVTLSKSTGGGPVDLVIDIGGSEDLKLPESSKSRINGSRSYLTVKAAETGQLVESIVTIFSSLPSSPRSPHATRRVKLSNGK</sequence>
<dbReference type="EMBL" id="JAVIJP010000032">
    <property type="protein sequence ID" value="KAL3631076.1"/>
    <property type="molecule type" value="Genomic_DNA"/>
</dbReference>
<name>A0ABD3CQ89_9LAMI</name>
<organism evidence="1 2">
    <name type="scientific">Castilleja foliolosa</name>
    <dbReference type="NCBI Taxonomy" id="1961234"/>
    <lineage>
        <taxon>Eukaryota</taxon>
        <taxon>Viridiplantae</taxon>
        <taxon>Streptophyta</taxon>
        <taxon>Embryophyta</taxon>
        <taxon>Tracheophyta</taxon>
        <taxon>Spermatophyta</taxon>
        <taxon>Magnoliopsida</taxon>
        <taxon>eudicotyledons</taxon>
        <taxon>Gunneridae</taxon>
        <taxon>Pentapetalae</taxon>
        <taxon>asterids</taxon>
        <taxon>lamiids</taxon>
        <taxon>Lamiales</taxon>
        <taxon>Orobanchaceae</taxon>
        <taxon>Pedicularideae</taxon>
        <taxon>Castillejinae</taxon>
        <taxon>Castilleja</taxon>
    </lineage>
</organism>
<reference evidence="2" key="1">
    <citation type="journal article" date="2024" name="IScience">
        <title>Strigolactones Initiate the Formation of Haustorium-like Structures in Castilleja.</title>
        <authorList>
            <person name="Buerger M."/>
            <person name="Peterson D."/>
            <person name="Chory J."/>
        </authorList>
    </citation>
    <scope>NUCLEOTIDE SEQUENCE [LARGE SCALE GENOMIC DNA]</scope>
</reference>
<evidence type="ECO:0000313" key="1">
    <source>
        <dbReference type="EMBL" id="KAL3631076.1"/>
    </source>
</evidence>
<evidence type="ECO:0000313" key="2">
    <source>
        <dbReference type="Proteomes" id="UP001632038"/>
    </source>
</evidence>
<comment type="caution">
    <text evidence="1">The sequence shown here is derived from an EMBL/GenBank/DDBJ whole genome shotgun (WGS) entry which is preliminary data.</text>
</comment>
<proteinExistence type="predicted"/>
<protein>
    <submittedName>
        <fullName evidence="1">Uncharacterized protein</fullName>
    </submittedName>
</protein>
<dbReference type="AlphaFoldDB" id="A0ABD3CQ89"/>
<accession>A0ABD3CQ89</accession>
<keyword evidence="2" id="KW-1185">Reference proteome</keyword>
<gene>
    <name evidence="1" type="ORF">CASFOL_024060</name>
</gene>
<dbReference type="Proteomes" id="UP001632038">
    <property type="component" value="Unassembled WGS sequence"/>
</dbReference>